<organism evidence="2 3">
    <name type="scientific">Nannochloropsis gaditana</name>
    <dbReference type="NCBI Taxonomy" id="72520"/>
    <lineage>
        <taxon>Eukaryota</taxon>
        <taxon>Sar</taxon>
        <taxon>Stramenopiles</taxon>
        <taxon>Ochrophyta</taxon>
        <taxon>Eustigmatophyceae</taxon>
        <taxon>Eustigmatales</taxon>
        <taxon>Monodopsidaceae</taxon>
        <taxon>Nannochloropsis</taxon>
    </lineage>
</organism>
<accession>W7TVK1</accession>
<name>W7TVK1_9STRA</name>
<evidence type="ECO:0000313" key="2">
    <source>
        <dbReference type="EMBL" id="EWM30167.1"/>
    </source>
</evidence>
<dbReference type="OrthoDB" id="66095at2759"/>
<feature type="region of interest" description="Disordered" evidence="1">
    <location>
        <begin position="1"/>
        <end position="50"/>
    </location>
</feature>
<dbReference type="AlphaFoldDB" id="W7TVK1"/>
<feature type="compositionally biased region" description="Basic and acidic residues" evidence="1">
    <location>
        <begin position="226"/>
        <end position="236"/>
    </location>
</feature>
<feature type="compositionally biased region" description="Basic residues" evidence="1">
    <location>
        <begin position="36"/>
        <end position="50"/>
    </location>
</feature>
<keyword evidence="3" id="KW-1185">Reference proteome</keyword>
<protein>
    <submittedName>
        <fullName evidence="2">Uncharacterized protein</fullName>
    </submittedName>
</protein>
<evidence type="ECO:0000256" key="1">
    <source>
        <dbReference type="SAM" id="MobiDB-lite"/>
    </source>
</evidence>
<dbReference type="Proteomes" id="UP000019335">
    <property type="component" value="Chromosome 1"/>
</dbReference>
<evidence type="ECO:0000313" key="3">
    <source>
        <dbReference type="Proteomes" id="UP000019335"/>
    </source>
</evidence>
<sequence>MGAYISSSVQANSSRPQSSRPALSSSNNSGPAYRGGHLHSSHGRRPMRLSRHNPWAFQTAVSEALKRRGYIDALWDALSNGDKSSHRAPVPCEVLPLILHFAGSYKEMTLSKEEPVRISNGNFAYLTHPIPTNLHGHQVVGARISVTSHDQGWSSEHPHLRGTYIGSYTWGEALVVESSSPTSTTEQGIPRVVVGTEVYRNLHAVKIWQTHEKTFVGPLASPRGKGQVDEESKEEGVQSDGGDLISALRPGRALALHLHAQYPGWTNFTQGAHITIQYLRVD</sequence>
<feature type="region of interest" description="Disordered" evidence="1">
    <location>
        <begin position="218"/>
        <end position="243"/>
    </location>
</feature>
<feature type="compositionally biased region" description="Polar residues" evidence="1">
    <location>
        <begin position="1"/>
        <end position="12"/>
    </location>
</feature>
<proteinExistence type="predicted"/>
<reference evidence="2 3" key="1">
    <citation type="journal article" date="2014" name="Mol. Plant">
        <title>Chromosome Scale Genome Assembly and Transcriptome Profiling of Nannochloropsis gaditana in Nitrogen Depletion.</title>
        <authorList>
            <person name="Corteggiani Carpinelli E."/>
            <person name="Telatin A."/>
            <person name="Vitulo N."/>
            <person name="Forcato C."/>
            <person name="D'Angelo M."/>
            <person name="Schiavon R."/>
            <person name="Vezzi A."/>
            <person name="Giacometti G.M."/>
            <person name="Morosinotto T."/>
            <person name="Valle G."/>
        </authorList>
    </citation>
    <scope>NUCLEOTIDE SEQUENCE [LARGE SCALE GENOMIC DNA]</scope>
    <source>
        <strain evidence="2 3">B-31</strain>
    </source>
</reference>
<dbReference type="EMBL" id="AZIL01000040">
    <property type="protein sequence ID" value="EWM30167.1"/>
    <property type="molecule type" value="Genomic_DNA"/>
</dbReference>
<gene>
    <name evidence="2" type="ORF">Naga_100096g15</name>
</gene>
<feature type="compositionally biased region" description="Low complexity" evidence="1">
    <location>
        <begin position="13"/>
        <end position="29"/>
    </location>
</feature>
<comment type="caution">
    <text evidence="2">The sequence shown here is derived from an EMBL/GenBank/DDBJ whole genome shotgun (WGS) entry which is preliminary data.</text>
</comment>